<protein>
    <submittedName>
        <fullName evidence="2">Uncharacterized protein</fullName>
    </submittedName>
</protein>
<reference evidence="2 3" key="1">
    <citation type="journal article" date="2020" name="ISME J.">
        <title>Uncovering the hidden diversity of litter-decomposition mechanisms in mushroom-forming fungi.</title>
        <authorList>
            <person name="Floudas D."/>
            <person name="Bentzer J."/>
            <person name="Ahren D."/>
            <person name="Johansson T."/>
            <person name="Persson P."/>
            <person name="Tunlid A."/>
        </authorList>
    </citation>
    <scope>NUCLEOTIDE SEQUENCE [LARGE SCALE GENOMIC DNA]</scope>
    <source>
        <strain evidence="2 3">CBS 175.51</strain>
    </source>
</reference>
<name>A0A8H5C444_9AGAR</name>
<gene>
    <name evidence="2" type="ORF">D9611_009959</name>
</gene>
<evidence type="ECO:0000313" key="3">
    <source>
        <dbReference type="Proteomes" id="UP000541558"/>
    </source>
</evidence>
<accession>A0A8H5C444</accession>
<organism evidence="2 3">
    <name type="scientific">Ephemerocybe angulata</name>
    <dbReference type="NCBI Taxonomy" id="980116"/>
    <lineage>
        <taxon>Eukaryota</taxon>
        <taxon>Fungi</taxon>
        <taxon>Dikarya</taxon>
        <taxon>Basidiomycota</taxon>
        <taxon>Agaricomycotina</taxon>
        <taxon>Agaricomycetes</taxon>
        <taxon>Agaricomycetidae</taxon>
        <taxon>Agaricales</taxon>
        <taxon>Agaricineae</taxon>
        <taxon>Psathyrellaceae</taxon>
        <taxon>Ephemerocybe</taxon>
    </lineage>
</organism>
<dbReference type="AlphaFoldDB" id="A0A8H5C444"/>
<dbReference type="Proteomes" id="UP000541558">
    <property type="component" value="Unassembled WGS sequence"/>
</dbReference>
<keyword evidence="3" id="KW-1185">Reference proteome</keyword>
<feature type="region of interest" description="Disordered" evidence="1">
    <location>
        <begin position="86"/>
        <end position="114"/>
    </location>
</feature>
<dbReference type="EMBL" id="JAACJK010000065">
    <property type="protein sequence ID" value="KAF5334880.1"/>
    <property type="molecule type" value="Genomic_DNA"/>
</dbReference>
<comment type="caution">
    <text evidence="2">The sequence shown here is derived from an EMBL/GenBank/DDBJ whole genome shotgun (WGS) entry which is preliminary data.</text>
</comment>
<proteinExistence type="predicted"/>
<evidence type="ECO:0000256" key="1">
    <source>
        <dbReference type="SAM" id="MobiDB-lite"/>
    </source>
</evidence>
<feature type="compositionally biased region" description="Basic and acidic residues" evidence="1">
    <location>
        <begin position="86"/>
        <end position="105"/>
    </location>
</feature>
<evidence type="ECO:0000313" key="2">
    <source>
        <dbReference type="EMBL" id="KAF5334880.1"/>
    </source>
</evidence>
<sequence>MGSKSNSLIKAYVFLRSSADIHAHQRRHLAHSTVRPATQSTMDWPADEFKSSVGWLAIWVLRVNPATSETEIFGTVEAVCENDARGNEDYGQRQKPCHPRDECHSGLDCTASGP</sequence>